<dbReference type="KEGG" id="pstt:CH92_18885"/>
<protein>
    <submittedName>
        <fullName evidence="2">Molecular chaperone</fullName>
    </submittedName>
</protein>
<organism evidence="2 3">
    <name type="scientific">Stutzerimonas stutzeri</name>
    <name type="common">Pseudomonas stutzeri</name>
    <dbReference type="NCBI Taxonomy" id="316"/>
    <lineage>
        <taxon>Bacteria</taxon>
        <taxon>Pseudomonadati</taxon>
        <taxon>Pseudomonadota</taxon>
        <taxon>Gammaproteobacteria</taxon>
        <taxon>Pseudomonadales</taxon>
        <taxon>Pseudomonadaceae</taxon>
        <taxon>Stutzerimonas</taxon>
    </lineage>
</organism>
<dbReference type="OrthoDB" id="5724405at2"/>
<reference evidence="2 3" key="2">
    <citation type="submission" date="2014-03" db="EMBL/GenBank/DDBJ databases">
        <authorList>
            <person name="Baltrus D."/>
            <person name="Dougherty K."/>
        </authorList>
    </citation>
    <scope>NUCLEOTIDE SEQUENCE</scope>
    <source>
        <strain evidence="2 3">28a24</strain>
    </source>
</reference>
<evidence type="ECO:0000313" key="3">
    <source>
        <dbReference type="Proteomes" id="UP000019522"/>
    </source>
</evidence>
<feature type="compositionally biased region" description="Low complexity" evidence="1">
    <location>
        <begin position="416"/>
        <end position="425"/>
    </location>
</feature>
<accession>W8R2D5</accession>
<dbReference type="EMBL" id="CP007441">
    <property type="protein sequence ID" value="AHL77030.1"/>
    <property type="molecule type" value="Genomic_DNA"/>
</dbReference>
<gene>
    <name evidence="2" type="ORF">CH92_18885</name>
</gene>
<dbReference type="PATRIC" id="fig|316.77.peg.3768"/>
<dbReference type="Proteomes" id="UP000019522">
    <property type="component" value="Chromosome"/>
</dbReference>
<feature type="region of interest" description="Disordered" evidence="1">
    <location>
        <begin position="408"/>
        <end position="429"/>
    </location>
</feature>
<dbReference type="RefSeq" id="WP_025243240.1">
    <property type="nucleotide sequence ID" value="NZ_CP007441.1"/>
</dbReference>
<name>W8R2D5_STUST</name>
<evidence type="ECO:0000256" key="1">
    <source>
        <dbReference type="SAM" id="MobiDB-lite"/>
    </source>
</evidence>
<proteinExistence type="predicted"/>
<feature type="region of interest" description="Disordered" evidence="1">
    <location>
        <begin position="589"/>
        <end position="610"/>
    </location>
</feature>
<sequence length="610" mass="67851">MENQSQPLLLRVPTPDRQELSFCEPSVRGIKHWLSGLPKANLGETARQLYQAMLELNQLRTTAQIRLQLLELLRPEIHFVCRELERYFINQPIVLGERPRKVASLCQALHNHLAIGYKLIAVELAPQTGRERLQLLTISLQRAIRSLCAMLVRSTQLYRPTPDGLWLELHRLYAIAVTHGIHRTLVRDDLSYRVKGLSAEQSYIVALMIGSARCNQMRQQNIAQLAQLLEPWSALVRLQTAQNPSSLFGVSSRIDGPPRYRSMFTAAERPDLLGIDPHGLVQAIQKHLQSPAETAEEKALAIPEGLSLDLLQHVSAAWGDISERSFQRTPAQGTMKICIGMSALHYYLAGQRQFGELLKRPDAAPAVFKLNNAAPDVWSVAYDAAVVKDDPILPNDYIEFVRPVMEEKADEHEPASPSSPSSPSSDLSFPTFEVQRVDHSPGGFCLSWPSEVPAQLQTGELLGLQDPTSETWSVAVVRWIRQVRGSGPQMGVELIAPSAHPCGLRLLRKTEQGSEYLRALLLPEISVISRPATLIVPRLPFQEGQKVQINQNGNELRALLCRRQTGSGSYNQFEYQLVGIATAPQETSITARGGQASPGGEDFDSLWNTL</sequence>
<reference evidence="3" key="1">
    <citation type="journal article" date="2014" name="Genome Announc.">
        <title>Complete Genome Sequence of the Highly Transformable Pseudomonas stutzeri Strain 28a24.</title>
        <authorList>
            <person name="Smith B.A."/>
            <person name="Dougherty K.M."/>
            <person name="Baltrus D.A."/>
        </authorList>
    </citation>
    <scope>NUCLEOTIDE SEQUENCE [LARGE SCALE GENOMIC DNA]</scope>
    <source>
        <strain evidence="3">28a24</strain>
    </source>
</reference>
<dbReference type="AlphaFoldDB" id="W8R2D5"/>
<evidence type="ECO:0000313" key="2">
    <source>
        <dbReference type="EMBL" id="AHL77030.1"/>
    </source>
</evidence>